<comment type="caution">
    <text evidence="1">The sequence shown here is derived from an EMBL/GenBank/DDBJ whole genome shotgun (WGS) entry which is preliminary data.</text>
</comment>
<sequence length="383" mass="42885">MAASQAAGLRVGYGAFSKLPSSNIFGRRKQQYNVSVTAELLHAALQESSYRYHTTGHLTFSGIYILLRVTSGKMLKLEIIPSDSHHLAVLNIGQRISIGLSTCPAFMIHHVSGQVPRRIGHIAGMKAFIFTKTSVERKLKDKWPVIPQFHQKNFRETPSDKTGEDMLFFTARTLAAVQFNVWSSLCAQKADPEKGGFFLAFFHTIQAKAEILQAVDFFTGKGSIKKIKLYLNMFEDYATIILDGSSLSRLFVITIMPESSYIISMLASGHCNFPLNFLRPRIHTSHRFVCLRQEVWGEKGSLGLVERIDGSNVFFHSNVFLRVHWIKGTISVQLRGDANRPKTVPAAEVSGCDPCAGECVTKVEKTAYQPVTKMEFEFERGKE</sequence>
<organism evidence="1 2">
    <name type="scientific">Vanilla planifolia</name>
    <name type="common">Vanilla</name>
    <dbReference type="NCBI Taxonomy" id="51239"/>
    <lineage>
        <taxon>Eukaryota</taxon>
        <taxon>Viridiplantae</taxon>
        <taxon>Streptophyta</taxon>
        <taxon>Embryophyta</taxon>
        <taxon>Tracheophyta</taxon>
        <taxon>Spermatophyta</taxon>
        <taxon>Magnoliopsida</taxon>
        <taxon>Liliopsida</taxon>
        <taxon>Asparagales</taxon>
        <taxon>Orchidaceae</taxon>
        <taxon>Vanilloideae</taxon>
        <taxon>Vanilleae</taxon>
        <taxon>Vanilla</taxon>
    </lineage>
</organism>
<dbReference type="Proteomes" id="UP000636800">
    <property type="component" value="Unassembled WGS sequence"/>
</dbReference>
<keyword evidence="2" id="KW-1185">Reference proteome</keyword>
<accession>A0A835P4F5</accession>
<evidence type="ECO:0000313" key="1">
    <source>
        <dbReference type="EMBL" id="KAG0446466.1"/>
    </source>
</evidence>
<proteinExistence type="predicted"/>
<dbReference type="EMBL" id="JADCNL010000575">
    <property type="protein sequence ID" value="KAG0446466.1"/>
    <property type="molecule type" value="Genomic_DNA"/>
</dbReference>
<reference evidence="1 2" key="1">
    <citation type="journal article" date="2020" name="Nat. Food">
        <title>A phased Vanilla planifolia genome enables genetic improvement of flavour and production.</title>
        <authorList>
            <person name="Hasing T."/>
            <person name="Tang H."/>
            <person name="Brym M."/>
            <person name="Khazi F."/>
            <person name="Huang T."/>
            <person name="Chambers A.H."/>
        </authorList>
    </citation>
    <scope>NUCLEOTIDE SEQUENCE [LARGE SCALE GENOMIC DNA]</scope>
    <source>
        <tissue evidence="1">Leaf</tissue>
    </source>
</reference>
<gene>
    <name evidence="1" type="ORF">HPP92_028819</name>
</gene>
<name>A0A835P4F5_VANPL</name>
<dbReference type="AlphaFoldDB" id="A0A835P4F5"/>
<evidence type="ECO:0000313" key="2">
    <source>
        <dbReference type="Proteomes" id="UP000636800"/>
    </source>
</evidence>
<protein>
    <submittedName>
        <fullName evidence="1">Uncharacterized protein</fullName>
    </submittedName>
</protein>